<protein>
    <submittedName>
        <fullName evidence="2">Uncharacterized protein</fullName>
    </submittedName>
</protein>
<gene>
    <name evidence="2" type="ORF">E2C01_066226</name>
</gene>
<dbReference type="EMBL" id="VSRR010033801">
    <property type="protein sequence ID" value="MPC71934.1"/>
    <property type="molecule type" value="Genomic_DNA"/>
</dbReference>
<reference evidence="2 3" key="1">
    <citation type="submission" date="2019-05" db="EMBL/GenBank/DDBJ databases">
        <title>Another draft genome of Portunus trituberculatus and its Hox gene families provides insights of decapod evolution.</title>
        <authorList>
            <person name="Jeong J.-H."/>
            <person name="Song I."/>
            <person name="Kim S."/>
            <person name="Choi T."/>
            <person name="Kim D."/>
            <person name="Ryu S."/>
            <person name="Kim W."/>
        </authorList>
    </citation>
    <scope>NUCLEOTIDE SEQUENCE [LARGE SCALE GENOMIC DNA]</scope>
    <source>
        <tissue evidence="2">Muscle</tissue>
    </source>
</reference>
<comment type="caution">
    <text evidence="2">The sequence shown here is derived from an EMBL/GenBank/DDBJ whole genome shotgun (WGS) entry which is preliminary data.</text>
</comment>
<evidence type="ECO:0000313" key="2">
    <source>
        <dbReference type="EMBL" id="MPC71934.1"/>
    </source>
</evidence>
<feature type="region of interest" description="Disordered" evidence="1">
    <location>
        <begin position="26"/>
        <end position="70"/>
    </location>
</feature>
<evidence type="ECO:0000313" key="3">
    <source>
        <dbReference type="Proteomes" id="UP000324222"/>
    </source>
</evidence>
<keyword evidence="3" id="KW-1185">Reference proteome</keyword>
<name>A0A5B7HU42_PORTR</name>
<dbReference type="AlphaFoldDB" id="A0A5B7HU42"/>
<sequence>MASAASSERLVVTSPPLAGCITRVGREKEAEISNSRRALGDETTRRRDQETKRRGDEYSRRGSETGHCWC</sequence>
<dbReference type="Proteomes" id="UP000324222">
    <property type="component" value="Unassembled WGS sequence"/>
</dbReference>
<feature type="compositionally biased region" description="Basic and acidic residues" evidence="1">
    <location>
        <begin position="38"/>
        <end position="64"/>
    </location>
</feature>
<evidence type="ECO:0000256" key="1">
    <source>
        <dbReference type="SAM" id="MobiDB-lite"/>
    </source>
</evidence>
<organism evidence="2 3">
    <name type="scientific">Portunus trituberculatus</name>
    <name type="common">Swimming crab</name>
    <name type="synonym">Neptunus trituberculatus</name>
    <dbReference type="NCBI Taxonomy" id="210409"/>
    <lineage>
        <taxon>Eukaryota</taxon>
        <taxon>Metazoa</taxon>
        <taxon>Ecdysozoa</taxon>
        <taxon>Arthropoda</taxon>
        <taxon>Crustacea</taxon>
        <taxon>Multicrustacea</taxon>
        <taxon>Malacostraca</taxon>
        <taxon>Eumalacostraca</taxon>
        <taxon>Eucarida</taxon>
        <taxon>Decapoda</taxon>
        <taxon>Pleocyemata</taxon>
        <taxon>Brachyura</taxon>
        <taxon>Eubrachyura</taxon>
        <taxon>Portunoidea</taxon>
        <taxon>Portunidae</taxon>
        <taxon>Portuninae</taxon>
        <taxon>Portunus</taxon>
    </lineage>
</organism>
<accession>A0A5B7HU42</accession>
<proteinExistence type="predicted"/>